<sequence>MSLTMQDLDAIEKVVGEQIEERTKNLPTRDEFFNKLKIQPAI</sequence>
<evidence type="ECO:0000313" key="2">
    <source>
        <dbReference type="Proteomes" id="UP000034525"/>
    </source>
</evidence>
<name>A0A837IEY8_9BACT</name>
<reference evidence="1 2" key="1">
    <citation type="journal article" date="2015" name="Nature">
        <title>rRNA introns, odd ribosomes, and small enigmatic genomes across a large radiation of phyla.</title>
        <authorList>
            <person name="Brown C.T."/>
            <person name="Hug L.A."/>
            <person name="Thomas B.C."/>
            <person name="Sharon I."/>
            <person name="Castelle C.J."/>
            <person name="Singh A."/>
            <person name="Wilkins M.J."/>
            <person name="Williams K.H."/>
            <person name="Banfield J.F."/>
        </authorList>
    </citation>
    <scope>NUCLEOTIDE SEQUENCE [LARGE SCALE GENOMIC DNA]</scope>
</reference>
<dbReference type="EMBL" id="LCIL01000008">
    <property type="protein sequence ID" value="KKT54232.1"/>
    <property type="molecule type" value="Genomic_DNA"/>
</dbReference>
<dbReference type="Proteomes" id="UP000034525">
    <property type="component" value="Unassembled WGS sequence"/>
</dbReference>
<accession>A0A837IEY8</accession>
<comment type="caution">
    <text evidence="1">The sequence shown here is derived from an EMBL/GenBank/DDBJ whole genome shotgun (WGS) entry which is preliminary data.</text>
</comment>
<protein>
    <submittedName>
        <fullName evidence="1">Uncharacterized protein</fullName>
    </submittedName>
</protein>
<proteinExistence type="predicted"/>
<organism evidence="1 2">
    <name type="scientific">Candidatus Woesebacteria bacterium GW2011_GWA1_44_23</name>
    <dbReference type="NCBI Taxonomy" id="1618558"/>
    <lineage>
        <taxon>Bacteria</taxon>
        <taxon>Candidatus Woeseibacteriota</taxon>
    </lineage>
</organism>
<evidence type="ECO:0000313" key="1">
    <source>
        <dbReference type="EMBL" id="KKT54232.1"/>
    </source>
</evidence>
<gene>
    <name evidence="1" type="ORF">UW47_C0008G0031</name>
</gene>
<dbReference type="AlphaFoldDB" id="A0A837IEY8"/>